<dbReference type="Proteomes" id="UP000190831">
    <property type="component" value="Chromosome F"/>
</dbReference>
<feature type="region of interest" description="Disordered" evidence="3">
    <location>
        <begin position="49"/>
        <end position="129"/>
    </location>
</feature>
<feature type="domain" description="WHIM1" evidence="4">
    <location>
        <begin position="330"/>
        <end position="372"/>
    </location>
</feature>
<keyword evidence="6" id="KW-1185">Reference proteome</keyword>
<feature type="compositionally biased region" description="Basic residues" evidence="3">
    <location>
        <begin position="88"/>
        <end position="99"/>
    </location>
</feature>
<evidence type="ECO:0000313" key="6">
    <source>
        <dbReference type="Proteomes" id="UP000190831"/>
    </source>
</evidence>
<protein>
    <submittedName>
        <fullName evidence="5">LAFE_0F08966g1_1</fullName>
    </submittedName>
</protein>
<evidence type="ECO:0000259" key="4">
    <source>
        <dbReference type="Pfam" id="PF15612"/>
    </source>
</evidence>
<proteinExistence type="predicted"/>
<dbReference type="AlphaFoldDB" id="A0A1G4MFI7"/>
<organism evidence="5 6">
    <name type="scientific">Lachancea fermentati</name>
    <name type="common">Zygosaccharomyces fermentati</name>
    <dbReference type="NCBI Taxonomy" id="4955"/>
    <lineage>
        <taxon>Eukaryota</taxon>
        <taxon>Fungi</taxon>
        <taxon>Dikarya</taxon>
        <taxon>Ascomycota</taxon>
        <taxon>Saccharomycotina</taxon>
        <taxon>Saccharomycetes</taxon>
        <taxon>Saccharomycetales</taxon>
        <taxon>Saccharomycetaceae</taxon>
        <taxon>Lachancea</taxon>
    </lineage>
</organism>
<dbReference type="Pfam" id="PF15612">
    <property type="entry name" value="WHIM1"/>
    <property type="match status" value="1"/>
</dbReference>
<gene>
    <name evidence="5" type="ORF">LAFE_0F08966G</name>
</gene>
<accession>A0A1G4MFI7</accession>
<feature type="compositionally biased region" description="Basic residues" evidence="3">
    <location>
        <begin position="752"/>
        <end position="775"/>
    </location>
</feature>
<sequence length="775" mass="90161">MSDTIDSGQEEGVSAQSKPFQSIKPMVTGKPNQIQLTFNDFKNVTMTKSPEDMLKHANDMLEQSKRRRSRRVVPKRPLDDDEEEPPKRQIKKKRKPVSKKAKESNIDREAVKERVKKQQQSAIQQTTEPLLTEESWSPNVPLKSSDFKSHHSVVSRLKSPNMKTVPYANDVIRVMSFINKFNQFFPRELWGLSFQDFEVGLDLYPEIEKGSTQPLYQDFLLIRDVVRSQDKMNLLFLSLLKLALNNNSATSMEALRNTSRPYAKFIDQLRAHAWSWGYPREWRKDPSSTMSKEDCKYFAEDDNDPVDISHPEILTPNIYVWPQQSPIDQDPLATSELEKNGILALQPRDRSILLRILTQWCLAQSEKIHSEIFRLSHLKRDPPFGVSTSHVPLLMAEGELVMRAKFKRLCELLATKLKLKSKKKHVKKQLETGKREGLSNKLKVLEAIQQDMKKRVRERELNESPAVSEWDESIDKDFDEWCDLIKGEVPDHPLQSPFGDEIYKLRSSEFFIGRVPHVGDFYLPRLFTYQNQKGMKIPSTYTDFRSLKQLFASFASNEVDAFTLFGKNGKLMSVQFKLLYHDTPSMIRDVASQADTKSKTYWYEMCHNCETLQEFITLLDYKLGLIEITDGDSTNKSAINKNPLPKESKYNASREKIRILKNYLTQLYYFLEKFEELGVKYGDMQANDRTLRRSQRNKVNYADDDGAYQDEGDEYLPEEQTENSEDNYQDDDDQNPDDDTNSDDSDEEARFQQRRLKPSTTRVKKRGRGRPRKNI</sequence>
<name>A0A1G4MFI7_LACFM</name>
<dbReference type="OrthoDB" id="349045at2759"/>
<reference evidence="6" key="1">
    <citation type="submission" date="2016-03" db="EMBL/GenBank/DDBJ databases">
        <authorList>
            <person name="Devillers H."/>
        </authorList>
    </citation>
    <scope>NUCLEOTIDE SEQUENCE [LARGE SCALE GENOMIC DNA]</scope>
</reference>
<feature type="compositionally biased region" description="Basic and acidic residues" evidence="3">
    <location>
        <begin position="49"/>
        <end position="64"/>
    </location>
</feature>
<evidence type="ECO:0000256" key="3">
    <source>
        <dbReference type="SAM" id="MobiDB-lite"/>
    </source>
</evidence>
<dbReference type="EMBL" id="LT598490">
    <property type="protein sequence ID" value="SCW02553.1"/>
    <property type="molecule type" value="Genomic_DNA"/>
</dbReference>
<evidence type="ECO:0000256" key="1">
    <source>
        <dbReference type="ARBA" id="ARBA00004123"/>
    </source>
</evidence>
<feature type="compositionally biased region" description="Basic and acidic residues" evidence="3">
    <location>
        <begin position="100"/>
        <end position="113"/>
    </location>
</feature>
<feature type="compositionally biased region" description="Basic residues" evidence="3">
    <location>
        <begin position="65"/>
        <end position="74"/>
    </location>
</feature>
<dbReference type="GO" id="GO:0005634">
    <property type="term" value="C:nucleus"/>
    <property type="evidence" value="ECO:0007669"/>
    <property type="project" value="UniProtKB-SubCell"/>
</dbReference>
<dbReference type="STRING" id="4955.A0A1G4MFI7"/>
<feature type="region of interest" description="Disordered" evidence="3">
    <location>
        <begin position="695"/>
        <end position="775"/>
    </location>
</feature>
<feature type="compositionally biased region" description="Acidic residues" evidence="3">
    <location>
        <begin position="702"/>
        <end position="747"/>
    </location>
</feature>
<dbReference type="InterPro" id="IPR028942">
    <property type="entry name" value="WHIM1_dom"/>
</dbReference>
<feature type="region of interest" description="Disordered" evidence="3">
    <location>
        <begin position="1"/>
        <end position="32"/>
    </location>
</feature>
<evidence type="ECO:0000313" key="5">
    <source>
        <dbReference type="EMBL" id="SCW02553.1"/>
    </source>
</evidence>
<comment type="subcellular location">
    <subcellularLocation>
        <location evidence="1">Nucleus</location>
    </subcellularLocation>
</comment>
<dbReference type="OMA" id="YWYEMCH"/>
<keyword evidence="2" id="KW-0539">Nucleus</keyword>
<feature type="compositionally biased region" description="Polar residues" evidence="3">
    <location>
        <begin position="118"/>
        <end position="129"/>
    </location>
</feature>
<evidence type="ECO:0000256" key="2">
    <source>
        <dbReference type="ARBA" id="ARBA00023242"/>
    </source>
</evidence>